<sequence>MIFFNIVALLALGAIASPMPFAQEIEVLEPRQDAGTQNVTVDQCSFFSADGILPECWQVLEMNNHLNYWWSNHSAKCEAQNKGFAQCYLDNAGLITWQCDFVALNACTPPPSGKDAGYASYHDFYVIWNIYAINLFFTNYHQSLLQGQAAAIGSVAEIVKIVAPPTTKHPKTPLFAPIYAVSIGQFAALAPLLGSSMGASLIFASLLGVLGGGAGLFNVLFPAKQQYDVPWEGLSDSLGVHVNDYQKQVGEALTKIQTDFTTFYALVNNGGFSQRLNTNVPENTDFMYHSLKKWVFNQALQQAGYFAVKNPAVDPTQIPIGPYDCSKLGDKGTCGPLWHDGKDTYGLAKANDIGMDRMQEILDTAFSKNWTTPAELYIDAQSCRGKNGSESFDVQDMTLSCASNIPVCEFNFDYNPYETLWARVNPPMFTNCPNMRGYGVPPYHSDDVGIPLTYVGPFLMAKVVYNERSG</sequence>
<feature type="chain" id="PRO_5034458490" evidence="2">
    <location>
        <begin position="17"/>
        <end position="470"/>
    </location>
</feature>
<protein>
    <submittedName>
        <fullName evidence="3">Uncharacterized protein</fullName>
    </submittedName>
</protein>
<keyword evidence="4" id="KW-1185">Reference proteome</keyword>
<dbReference type="Proteomes" id="UP000434172">
    <property type="component" value="Unassembled WGS sequence"/>
</dbReference>
<name>A0A8H3WIH2_9PEZI</name>
<dbReference type="EMBL" id="WOWK01000021">
    <property type="protein sequence ID" value="KAF0327719.1"/>
    <property type="molecule type" value="Genomic_DNA"/>
</dbReference>
<gene>
    <name evidence="3" type="ORF">GQ607_004928</name>
</gene>
<dbReference type="OrthoDB" id="5345753at2759"/>
<comment type="caution">
    <text evidence="3">The sequence shown here is derived from an EMBL/GenBank/DDBJ whole genome shotgun (WGS) entry which is preliminary data.</text>
</comment>
<keyword evidence="1" id="KW-0812">Transmembrane</keyword>
<dbReference type="AlphaFoldDB" id="A0A8H3WIH2"/>
<evidence type="ECO:0000313" key="3">
    <source>
        <dbReference type="EMBL" id="KAF0327719.1"/>
    </source>
</evidence>
<proteinExistence type="predicted"/>
<accession>A0A8H3WIH2</accession>
<keyword evidence="1" id="KW-0472">Membrane</keyword>
<feature type="transmembrane region" description="Helical" evidence="1">
    <location>
        <begin position="201"/>
        <end position="221"/>
    </location>
</feature>
<reference evidence="3 4" key="1">
    <citation type="submission" date="2019-12" db="EMBL/GenBank/DDBJ databases">
        <title>A genome sequence resource for the geographically widespread anthracnose pathogen Colletotrichum asianum.</title>
        <authorList>
            <person name="Meng Y."/>
        </authorList>
    </citation>
    <scope>NUCLEOTIDE SEQUENCE [LARGE SCALE GENOMIC DNA]</scope>
    <source>
        <strain evidence="3 4">ICMP 18580</strain>
    </source>
</reference>
<evidence type="ECO:0000313" key="4">
    <source>
        <dbReference type="Proteomes" id="UP000434172"/>
    </source>
</evidence>
<keyword evidence="2" id="KW-0732">Signal</keyword>
<keyword evidence="1" id="KW-1133">Transmembrane helix</keyword>
<feature type="signal peptide" evidence="2">
    <location>
        <begin position="1"/>
        <end position="16"/>
    </location>
</feature>
<evidence type="ECO:0000256" key="1">
    <source>
        <dbReference type="SAM" id="Phobius"/>
    </source>
</evidence>
<evidence type="ECO:0000256" key="2">
    <source>
        <dbReference type="SAM" id="SignalP"/>
    </source>
</evidence>
<organism evidence="3 4">
    <name type="scientific">Colletotrichum asianum</name>
    <dbReference type="NCBI Taxonomy" id="702518"/>
    <lineage>
        <taxon>Eukaryota</taxon>
        <taxon>Fungi</taxon>
        <taxon>Dikarya</taxon>
        <taxon>Ascomycota</taxon>
        <taxon>Pezizomycotina</taxon>
        <taxon>Sordariomycetes</taxon>
        <taxon>Hypocreomycetidae</taxon>
        <taxon>Glomerellales</taxon>
        <taxon>Glomerellaceae</taxon>
        <taxon>Colletotrichum</taxon>
        <taxon>Colletotrichum gloeosporioides species complex</taxon>
    </lineage>
</organism>